<gene>
    <name evidence="11" type="ORF">HQ43_09145</name>
</gene>
<dbReference type="InterPro" id="IPR025198">
    <property type="entry name" value="PPK_N_dom"/>
</dbReference>
<dbReference type="InterPro" id="IPR041108">
    <property type="entry name" value="PP_kinase_C_1"/>
</dbReference>
<keyword evidence="5" id="KW-0067">ATP-binding</keyword>
<dbReference type="InterPro" id="IPR003414">
    <property type="entry name" value="PP_kinase"/>
</dbReference>
<keyword evidence="3" id="KW-0547">Nucleotide-binding</keyword>
<dbReference type="SUPFAM" id="SSF143724">
    <property type="entry name" value="PHP14-like"/>
    <property type="match status" value="1"/>
</dbReference>
<dbReference type="SUPFAM" id="SSF56024">
    <property type="entry name" value="Phospholipase D/nuclease"/>
    <property type="match status" value="2"/>
</dbReference>
<dbReference type="Pfam" id="PF13089">
    <property type="entry name" value="PP_kinase_N"/>
    <property type="match status" value="1"/>
</dbReference>
<evidence type="ECO:0000313" key="12">
    <source>
        <dbReference type="Proteomes" id="UP000030101"/>
    </source>
</evidence>
<evidence type="ECO:0000259" key="8">
    <source>
        <dbReference type="Pfam" id="PF13089"/>
    </source>
</evidence>
<evidence type="ECO:0000259" key="7">
    <source>
        <dbReference type="Pfam" id="PF02503"/>
    </source>
</evidence>
<dbReference type="Pfam" id="PF02503">
    <property type="entry name" value="PP_kinase"/>
    <property type="match status" value="1"/>
</dbReference>
<comment type="caution">
    <text evidence="11">The sequence shown here is derived from an EMBL/GenBank/DDBJ whole genome shotgun (WGS) entry which is preliminary data.</text>
</comment>
<feature type="domain" description="Polyphosphate kinase C-terminal" evidence="9">
    <location>
        <begin position="520"/>
        <end position="688"/>
    </location>
</feature>
<name>A0ABR4XKV2_9PORP</name>
<dbReference type="InterPro" id="IPR024953">
    <property type="entry name" value="PP_kinase_middle"/>
</dbReference>
<evidence type="ECO:0000256" key="4">
    <source>
        <dbReference type="ARBA" id="ARBA00022777"/>
    </source>
</evidence>
<accession>A0ABR4XKV2</accession>
<keyword evidence="1 6" id="KW-0597">Phosphoprotein</keyword>
<dbReference type="InterPro" id="IPR025200">
    <property type="entry name" value="PPK_C_dom2"/>
</dbReference>
<dbReference type="PIRSF" id="PIRSF015589">
    <property type="entry name" value="PP_kinase"/>
    <property type="match status" value="1"/>
</dbReference>
<dbReference type="EC" id="2.7.4.1" evidence="6"/>
<evidence type="ECO:0000256" key="5">
    <source>
        <dbReference type="ARBA" id="ARBA00022840"/>
    </source>
</evidence>
<feature type="domain" description="Polyphosphate kinase middle" evidence="7">
    <location>
        <begin position="125"/>
        <end position="316"/>
    </location>
</feature>
<evidence type="ECO:0000256" key="2">
    <source>
        <dbReference type="ARBA" id="ARBA00022679"/>
    </source>
</evidence>
<dbReference type="PANTHER" id="PTHR30218:SF0">
    <property type="entry name" value="POLYPHOSPHATE KINASE"/>
    <property type="match status" value="1"/>
</dbReference>
<keyword evidence="2 6" id="KW-0808">Transferase</keyword>
<protein>
    <recommendedName>
        <fullName evidence="6">Polyphosphate kinase</fullName>
        <ecNumber evidence="6">2.7.4.1</ecNumber>
    </recommendedName>
</protein>
<evidence type="ECO:0000256" key="3">
    <source>
        <dbReference type="ARBA" id="ARBA00022741"/>
    </source>
</evidence>
<comment type="catalytic activity">
    <reaction evidence="6">
        <text>[phosphate](n) + ATP = [phosphate](n+1) + ADP</text>
        <dbReference type="Rhea" id="RHEA:19573"/>
        <dbReference type="Rhea" id="RHEA-COMP:9859"/>
        <dbReference type="Rhea" id="RHEA-COMP:14280"/>
        <dbReference type="ChEBI" id="CHEBI:16838"/>
        <dbReference type="ChEBI" id="CHEBI:30616"/>
        <dbReference type="ChEBI" id="CHEBI:456216"/>
        <dbReference type="EC" id="2.7.4.1"/>
    </reaction>
</comment>
<sequence length="704" mass="81478">MDANLHTSRYFKRDLSWLSFNKRVLLEAEDTDLPIYERLKFLGIFCSNLQEFYQVRVANARAAIENRKQSDFTQEEALDTFVQVMKEVSSQEDLFYDILYNRVIPDLSAQGVDLITDINVLTDAEREYLYQYCIMEVYPHLSPIFLDPDHANPFVRDNRLYLAINAVKKKKEGEKVEDHYIIKLPFDKANRFVPIPPEIRQIKDGKRSPYAYVFLEDVIRTGIHYLLPNYEKIDAYAYRISRDVDVVITENIHGKDLAQRVKSILSQRQRGAVSRCLYDRRMPHTLLDKIMKLSYVKEDLLIPSDTYIMLSDLLQLPNPIGSEYARRYPEPIAWHPEIPRNESMIRYIIEHNLTTTLYAPYQSFRNFIQLLHAAATSPDVEEIKLTQYRVAEDSEVIEKMTLAALNGKKVTVFVELKARFDEANNLITSEVLQRAGVKVVYSLPKLKVHAKTCLIRLKSDPDTVKGLACFSTGNFNEDTAAIYSDLTYITPHPELVKDLVSLFKYVESEVKTLPMFRHLLVPGCGLVETLNALINREIEEAKAGRKAHIILKLNALQDQSMIEKLYEASEAGVEIDLAVRGICCAIPNQPFSKNIRVTRTIDMYLEHTRLWYFYHGGKESIYIASADWMKRNLYKRIEYAAPILHPDIKALAKDILMLQLQANKNTYEVDENLENRPRLGSSSQKIRLQEELYKVVRSHSEKKA</sequence>
<dbReference type="RefSeq" id="WP_036792256.1">
    <property type="nucleotide sequence ID" value="NZ_JQZV01000013.1"/>
</dbReference>
<dbReference type="InterPro" id="IPR036832">
    <property type="entry name" value="PPK_N_dom_sf"/>
</dbReference>
<keyword evidence="12" id="KW-1185">Reference proteome</keyword>
<feature type="domain" description="Polyphosphate kinase N-terminal" evidence="8">
    <location>
        <begin position="10"/>
        <end position="114"/>
    </location>
</feature>
<proteinExistence type="inferred from homology"/>
<evidence type="ECO:0000256" key="6">
    <source>
        <dbReference type="RuleBase" id="RU003800"/>
    </source>
</evidence>
<comment type="function">
    <text evidence="6">Catalyzes the reversible transfer of the terminal phosphate of ATP to form a long-chain polyphosphate (polyP).</text>
</comment>
<evidence type="ECO:0000256" key="1">
    <source>
        <dbReference type="ARBA" id="ARBA00022553"/>
    </source>
</evidence>
<dbReference type="EMBL" id="JQZV01000013">
    <property type="protein sequence ID" value="KGN92177.1"/>
    <property type="molecule type" value="Genomic_DNA"/>
</dbReference>
<dbReference type="Pfam" id="PF17941">
    <property type="entry name" value="PP_kinase_C_1"/>
    <property type="match status" value="1"/>
</dbReference>
<evidence type="ECO:0000259" key="9">
    <source>
        <dbReference type="Pfam" id="PF13090"/>
    </source>
</evidence>
<comment type="similarity">
    <text evidence="6">Belongs to the polyphosphate kinase 1 (PPK1) family.</text>
</comment>
<reference evidence="11 12" key="1">
    <citation type="submission" date="2014-08" db="EMBL/GenBank/DDBJ databases">
        <title>Porphyromonas canoris strain:OH2762 Genome sequencing.</title>
        <authorList>
            <person name="Wallis C."/>
            <person name="Deusch O."/>
            <person name="O'Flynn C."/>
            <person name="Davis I."/>
            <person name="Jospin G."/>
            <person name="Darling A.E."/>
            <person name="Coil D.A."/>
            <person name="Alexiev A."/>
            <person name="Horsfall A."/>
            <person name="Kirkwood N."/>
            <person name="Harris S."/>
            <person name="Eisen J.A."/>
        </authorList>
    </citation>
    <scope>NUCLEOTIDE SEQUENCE [LARGE SCALE GENOMIC DNA]</scope>
    <source>
        <strain evidence="12">COT-108 OH2762</strain>
    </source>
</reference>
<dbReference type="Gene3D" id="3.30.1840.10">
    <property type="entry name" value="Polyphosphate kinase middle domain"/>
    <property type="match status" value="1"/>
</dbReference>
<dbReference type="Pfam" id="PF13090">
    <property type="entry name" value="PP_kinase_C"/>
    <property type="match status" value="1"/>
</dbReference>
<comment type="PTM">
    <text evidence="6">An intermediate of this reaction is the autophosphorylated ppk in which a phosphate is covalently linked to a histidine residue through a N-P bond.</text>
</comment>
<dbReference type="NCBIfam" id="TIGR03705">
    <property type="entry name" value="poly_P_kin"/>
    <property type="match status" value="1"/>
</dbReference>
<feature type="domain" description="Polyphosphate kinase C-terminal" evidence="10">
    <location>
        <begin position="356"/>
        <end position="510"/>
    </location>
</feature>
<evidence type="ECO:0000259" key="10">
    <source>
        <dbReference type="Pfam" id="PF17941"/>
    </source>
</evidence>
<keyword evidence="4" id="KW-0418">Kinase</keyword>
<dbReference type="PANTHER" id="PTHR30218">
    <property type="entry name" value="POLYPHOSPHATE KINASE"/>
    <property type="match status" value="1"/>
</dbReference>
<dbReference type="Gene3D" id="1.20.58.310">
    <property type="entry name" value="Polyphosphate kinase N-terminal domain"/>
    <property type="match status" value="1"/>
</dbReference>
<dbReference type="SUPFAM" id="SSF140356">
    <property type="entry name" value="PPK N-terminal domain-like"/>
    <property type="match status" value="1"/>
</dbReference>
<organism evidence="11 12">
    <name type="scientific">Porphyromonas canoris</name>
    <dbReference type="NCBI Taxonomy" id="36875"/>
    <lineage>
        <taxon>Bacteria</taxon>
        <taxon>Pseudomonadati</taxon>
        <taxon>Bacteroidota</taxon>
        <taxon>Bacteroidia</taxon>
        <taxon>Bacteroidales</taxon>
        <taxon>Porphyromonadaceae</taxon>
        <taxon>Porphyromonas</taxon>
    </lineage>
</organism>
<evidence type="ECO:0000313" key="11">
    <source>
        <dbReference type="EMBL" id="KGN92177.1"/>
    </source>
</evidence>
<dbReference type="NCBIfam" id="NF003917">
    <property type="entry name" value="PRK05443.1-1"/>
    <property type="match status" value="1"/>
</dbReference>
<dbReference type="InterPro" id="IPR036830">
    <property type="entry name" value="PP_kinase_middle_dom_sf"/>
</dbReference>
<dbReference type="Proteomes" id="UP000030101">
    <property type="component" value="Unassembled WGS sequence"/>
</dbReference>
<dbReference type="Gene3D" id="3.30.870.10">
    <property type="entry name" value="Endonuclease Chain A"/>
    <property type="match status" value="2"/>
</dbReference>